<dbReference type="eggNOG" id="COG5001">
    <property type="taxonomic scope" value="Bacteria"/>
</dbReference>
<dbReference type="EMBL" id="CP000091">
    <property type="protein sequence ID" value="AAZ63696.1"/>
    <property type="molecule type" value="Genomic_DNA"/>
</dbReference>
<dbReference type="SUPFAM" id="SSF141868">
    <property type="entry name" value="EAL domain-like"/>
    <property type="match status" value="1"/>
</dbReference>
<proteinExistence type="predicted"/>
<dbReference type="KEGG" id="reu:Reut_B4343"/>
<dbReference type="InterPro" id="IPR035919">
    <property type="entry name" value="EAL_sf"/>
</dbReference>
<protein>
    <submittedName>
        <fullName evidence="2">EAL</fullName>
    </submittedName>
</protein>
<sequence length="110" mass="12254">MSIDDFGTGYSSLAQLKKFQVRKLKIDQSFVRDIATNAEDRAIVGAIVQMARNLGLLTIAEGVETAEQISILRAEGCNEMQGYYFSKPLSAVQFEQFARTRESCPDRLDA</sequence>
<evidence type="ECO:0000259" key="1">
    <source>
        <dbReference type="PROSITE" id="PS50883"/>
    </source>
</evidence>
<feature type="domain" description="EAL" evidence="1">
    <location>
        <begin position="1"/>
        <end position="102"/>
    </location>
</feature>
<dbReference type="Pfam" id="PF00563">
    <property type="entry name" value="EAL"/>
    <property type="match status" value="1"/>
</dbReference>
<accession>Q46T38</accession>
<gene>
    <name evidence="2" type="ordered locus">Reut_B4343</name>
</gene>
<dbReference type="PANTHER" id="PTHR33121">
    <property type="entry name" value="CYCLIC DI-GMP PHOSPHODIESTERASE PDEF"/>
    <property type="match status" value="1"/>
</dbReference>
<evidence type="ECO:0000313" key="2">
    <source>
        <dbReference type="EMBL" id="AAZ63696.1"/>
    </source>
</evidence>
<dbReference type="InterPro" id="IPR050706">
    <property type="entry name" value="Cyclic-di-GMP_PDE-like"/>
</dbReference>
<dbReference type="InterPro" id="IPR001633">
    <property type="entry name" value="EAL_dom"/>
</dbReference>
<organism evidence="2">
    <name type="scientific">Cupriavidus pinatubonensis (strain JMP 134 / LMG 1197)</name>
    <name type="common">Cupriavidus necator (strain JMP 134)</name>
    <dbReference type="NCBI Taxonomy" id="264198"/>
    <lineage>
        <taxon>Bacteria</taxon>
        <taxon>Pseudomonadati</taxon>
        <taxon>Pseudomonadota</taxon>
        <taxon>Betaproteobacteria</taxon>
        <taxon>Burkholderiales</taxon>
        <taxon>Burkholderiaceae</taxon>
        <taxon>Cupriavidus</taxon>
    </lineage>
</organism>
<dbReference type="SMART" id="SM00052">
    <property type="entry name" value="EAL"/>
    <property type="match status" value="1"/>
</dbReference>
<dbReference type="CDD" id="cd01948">
    <property type="entry name" value="EAL"/>
    <property type="match status" value="1"/>
</dbReference>
<name>Q46T38_CUPPJ</name>
<dbReference type="PROSITE" id="PS50883">
    <property type="entry name" value="EAL"/>
    <property type="match status" value="1"/>
</dbReference>
<dbReference type="GO" id="GO:0071111">
    <property type="term" value="F:cyclic-guanylate-specific phosphodiesterase activity"/>
    <property type="evidence" value="ECO:0007669"/>
    <property type="project" value="InterPro"/>
</dbReference>
<dbReference type="HOGENOM" id="CLU_000445_70_50_4"/>
<dbReference type="Gene3D" id="3.20.20.450">
    <property type="entry name" value="EAL domain"/>
    <property type="match status" value="1"/>
</dbReference>
<dbReference type="PANTHER" id="PTHR33121:SF70">
    <property type="entry name" value="SIGNALING PROTEIN YKOW"/>
    <property type="match status" value="1"/>
</dbReference>
<dbReference type="AlphaFoldDB" id="Q46T38"/>
<dbReference type="STRING" id="264198.Reut_B4343"/>
<reference evidence="2" key="1">
    <citation type="submission" date="2005-08" db="EMBL/GenBank/DDBJ databases">
        <title>Complete sequence of chromosome 2 of Ralstonia eutropha JMP134.</title>
        <authorList>
            <person name="Copeland A."/>
            <person name="Lucas S."/>
            <person name="Lapidus A."/>
            <person name="Barry K."/>
            <person name="Detter J.C."/>
            <person name="Glavina T."/>
            <person name="Hammon N."/>
            <person name="Israni S."/>
            <person name="Pitluck S."/>
            <person name="Goltsman E."/>
            <person name="Martinez M."/>
            <person name="Schmutz J."/>
            <person name="Larimer F."/>
            <person name="Land M."/>
            <person name="Lykidis A."/>
            <person name="Richardson P."/>
        </authorList>
    </citation>
    <scope>NUCLEOTIDE SEQUENCE [LARGE SCALE GENOMIC DNA]</scope>
    <source>
        <strain evidence="2">JMP134</strain>
    </source>
</reference>